<dbReference type="Pfam" id="PF01947">
    <property type="entry name" value="Rv2949c-like"/>
    <property type="match status" value="1"/>
</dbReference>
<dbReference type="AlphaFoldDB" id="A0A089LWE6"/>
<dbReference type="RefSeq" id="WP_038695208.1">
    <property type="nucleotide sequence ID" value="NZ_CP009286.1"/>
</dbReference>
<dbReference type="EMBL" id="CP009286">
    <property type="protein sequence ID" value="AIQ63573.1"/>
    <property type="molecule type" value="Genomic_DNA"/>
</dbReference>
<dbReference type="HOGENOM" id="CLU_121414_0_0_9"/>
<evidence type="ECO:0008006" key="3">
    <source>
        <dbReference type="Google" id="ProtNLM"/>
    </source>
</evidence>
<organism evidence="1 2">
    <name type="scientific">Paenibacillus stellifer</name>
    <dbReference type="NCBI Taxonomy" id="169760"/>
    <lineage>
        <taxon>Bacteria</taxon>
        <taxon>Bacillati</taxon>
        <taxon>Bacillota</taxon>
        <taxon>Bacilli</taxon>
        <taxon>Bacillales</taxon>
        <taxon>Paenibacillaceae</taxon>
        <taxon>Paenibacillus</taxon>
    </lineage>
</organism>
<dbReference type="KEGG" id="pste:PSTEL_11260"/>
<sequence length="193" mass="22484">MGANTDHLFGYRGDREKTVGRRFEDILLQNDGSTTKMLELIIGGEVTIKVHDQDWIFRKELPLGFFFPIEGSGPFIRRVTSLYYQDEVISSNLVFGNPDAISADLQERLIQGTLPIGKLIKEIEYRRDILFADYQESDQIRSVYPPGLLPEDGYPIKKYLMIRDGQWWFYIMEVFHMKTILSHMESDLNKQII</sequence>
<evidence type="ECO:0000313" key="2">
    <source>
        <dbReference type="Proteomes" id="UP000029507"/>
    </source>
</evidence>
<dbReference type="Gene3D" id="3.40.1410.10">
    <property type="entry name" value="Chorismate lyase-like"/>
    <property type="match status" value="1"/>
</dbReference>
<name>A0A089LWE6_9BACL</name>
<accession>A0A089LWE6</accession>
<protein>
    <recommendedName>
        <fullName evidence="3">DUF98 domain-containing protein</fullName>
    </recommendedName>
</protein>
<dbReference type="Proteomes" id="UP000029507">
    <property type="component" value="Chromosome"/>
</dbReference>
<dbReference type="InterPro" id="IPR002800">
    <property type="entry name" value="Rv2949c-like"/>
</dbReference>
<reference evidence="1 2" key="1">
    <citation type="submission" date="2014-08" db="EMBL/GenBank/DDBJ databases">
        <title>Comparative genomics of the Paenibacillus odorifer group.</title>
        <authorList>
            <person name="den Bakker H.C."/>
            <person name="Tsai Y.-C."/>
            <person name="Martin N."/>
            <person name="Korlach J."/>
            <person name="Wiedmann M."/>
        </authorList>
    </citation>
    <scope>NUCLEOTIDE SEQUENCE [LARGE SCALE GENOMIC DNA]</scope>
    <source>
        <strain evidence="1 2">DSM 14472</strain>
    </source>
</reference>
<proteinExistence type="predicted"/>
<keyword evidence="2" id="KW-1185">Reference proteome</keyword>
<dbReference type="STRING" id="169760.PSTEL_11260"/>
<dbReference type="InterPro" id="IPR028978">
    <property type="entry name" value="Chorismate_lyase_/UTRA_dom_sf"/>
</dbReference>
<evidence type="ECO:0000313" key="1">
    <source>
        <dbReference type="EMBL" id="AIQ63573.1"/>
    </source>
</evidence>
<gene>
    <name evidence="1" type="ORF">PSTEL_11260</name>
</gene>
<dbReference type="SUPFAM" id="SSF64288">
    <property type="entry name" value="Chorismate lyase-like"/>
    <property type="match status" value="1"/>
</dbReference>